<feature type="domain" description="Major facilitator superfamily (MFS) profile" evidence="6">
    <location>
        <begin position="1"/>
        <end position="410"/>
    </location>
</feature>
<feature type="transmembrane region" description="Helical" evidence="5">
    <location>
        <begin position="319"/>
        <end position="338"/>
    </location>
</feature>
<dbReference type="Pfam" id="PF07690">
    <property type="entry name" value="MFS_1"/>
    <property type="match status" value="1"/>
</dbReference>
<evidence type="ECO:0000256" key="4">
    <source>
        <dbReference type="SAM" id="MobiDB-lite"/>
    </source>
</evidence>
<proteinExistence type="predicted"/>
<dbReference type="PANTHER" id="PTHR42910">
    <property type="entry name" value="TRANSPORTER SCO4007-RELATED"/>
    <property type="match status" value="1"/>
</dbReference>
<feature type="transmembrane region" description="Helical" evidence="5">
    <location>
        <begin position="236"/>
        <end position="256"/>
    </location>
</feature>
<feature type="transmembrane region" description="Helical" evidence="5">
    <location>
        <begin position="151"/>
        <end position="170"/>
    </location>
</feature>
<feature type="region of interest" description="Disordered" evidence="4">
    <location>
        <begin position="1"/>
        <end position="21"/>
    </location>
</feature>
<dbReference type="InterPro" id="IPR020846">
    <property type="entry name" value="MFS_dom"/>
</dbReference>
<reference evidence="7 8" key="1">
    <citation type="submission" date="2023-07" db="EMBL/GenBank/DDBJ databases">
        <title>Sorghum-associated microbial communities from plants grown in Nebraska, USA.</title>
        <authorList>
            <person name="Schachtman D."/>
        </authorList>
    </citation>
    <scope>NUCLEOTIDE SEQUENCE [LARGE SCALE GENOMIC DNA]</scope>
    <source>
        <strain evidence="7 8">DS1027</strain>
    </source>
</reference>
<feature type="compositionally biased region" description="Low complexity" evidence="4">
    <location>
        <begin position="7"/>
        <end position="21"/>
    </location>
</feature>
<accession>A0ABU1MLJ9</accession>
<dbReference type="CDD" id="cd17324">
    <property type="entry name" value="MFS_NepI_like"/>
    <property type="match status" value="1"/>
</dbReference>
<gene>
    <name evidence="7" type="ORF">J2792_001956</name>
</gene>
<feature type="transmembrane region" description="Helical" evidence="5">
    <location>
        <begin position="94"/>
        <end position="112"/>
    </location>
</feature>
<feature type="transmembrane region" description="Helical" evidence="5">
    <location>
        <begin position="384"/>
        <end position="404"/>
    </location>
</feature>
<dbReference type="InterPro" id="IPR036259">
    <property type="entry name" value="MFS_trans_sf"/>
</dbReference>
<dbReference type="PROSITE" id="PS50850">
    <property type="entry name" value="MFS"/>
    <property type="match status" value="1"/>
</dbReference>
<protein>
    <submittedName>
        <fullName evidence="7">MFS family arabinose efflux permease</fullName>
    </submittedName>
</protein>
<evidence type="ECO:0000256" key="2">
    <source>
        <dbReference type="ARBA" id="ARBA00022989"/>
    </source>
</evidence>
<dbReference type="RefSeq" id="WP_309805048.1">
    <property type="nucleotide sequence ID" value="NZ_JAVDRD010000004.1"/>
</dbReference>
<feature type="transmembrane region" description="Helical" evidence="5">
    <location>
        <begin position="25"/>
        <end position="47"/>
    </location>
</feature>
<sequence length="410" mass="42228">MSDTILAGAPARQASQPSAQTPRPVLGNALILAMAATTGLAVANIYYNQPMLGLIETSMPSGLTALVPTVTQLGYALGLFLLVPLGDRIERRGLIVLQFLLLAVALVLAAVAPTPALLLGASLVLGALATVAQQIVPFAAHLAPAERSGAVIGKVMAGLLCGILLSRTLAGFVAEHAGWRAMFWLGVPLALIAAAILRAMLPTSRAKGDHHGEGPRYAQLLASLWHLWRRHRALRLATLTQGLLFAAFSAFWSILALRLAQVGQGAGVAGLFGVIGAVGILAAPMAGHVADRRGPHATIVVGVALMVVAWIIAMTFSGVAGLALACVVLDLAVQSALISHQHIVYALDQGARARLNTLFMGGMFLLGAAGSALAALAWHGAAWTGVSVLGLALGVGAGLVNWLARRPQEA</sequence>
<dbReference type="PANTHER" id="PTHR42910:SF1">
    <property type="entry name" value="MAJOR FACILITATOR SUPERFAMILY (MFS) PROFILE DOMAIN-CONTAINING PROTEIN"/>
    <property type="match status" value="1"/>
</dbReference>
<dbReference type="EMBL" id="JAVDRD010000004">
    <property type="protein sequence ID" value="MDR6511084.1"/>
    <property type="molecule type" value="Genomic_DNA"/>
</dbReference>
<comment type="caution">
    <text evidence="7">The sequence shown here is derived from an EMBL/GenBank/DDBJ whole genome shotgun (WGS) entry which is preliminary data.</text>
</comment>
<dbReference type="InterPro" id="IPR011701">
    <property type="entry name" value="MFS"/>
</dbReference>
<dbReference type="Proteomes" id="UP001184150">
    <property type="component" value="Unassembled WGS sequence"/>
</dbReference>
<feature type="transmembrane region" description="Helical" evidence="5">
    <location>
        <begin position="358"/>
        <end position="378"/>
    </location>
</feature>
<feature type="transmembrane region" description="Helical" evidence="5">
    <location>
        <begin position="262"/>
        <end position="283"/>
    </location>
</feature>
<evidence type="ECO:0000256" key="1">
    <source>
        <dbReference type="ARBA" id="ARBA00022692"/>
    </source>
</evidence>
<evidence type="ECO:0000313" key="8">
    <source>
        <dbReference type="Proteomes" id="UP001184150"/>
    </source>
</evidence>
<keyword evidence="2 5" id="KW-1133">Transmembrane helix</keyword>
<feature type="transmembrane region" description="Helical" evidence="5">
    <location>
        <begin position="182"/>
        <end position="201"/>
    </location>
</feature>
<evidence type="ECO:0000259" key="6">
    <source>
        <dbReference type="PROSITE" id="PS50850"/>
    </source>
</evidence>
<dbReference type="Gene3D" id="1.20.1250.20">
    <property type="entry name" value="MFS general substrate transporter like domains"/>
    <property type="match status" value="1"/>
</dbReference>
<keyword evidence="3 5" id="KW-0472">Membrane</keyword>
<name>A0ABU1MLJ9_9SPHN</name>
<evidence type="ECO:0000256" key="3">
    <source>
        <dbReference type="ARBA" id="ARBA00023136"/>
    </source>
</evidence>
<feature type="transmembrane region" description="Helical" evidence="5">
    <location>
        <begin position="59"/>
        <end position="82"/>
    </location>
</feature>
<feature type="transmembrane region" description="Helical" evidence="5">
    <location>
        <begin position="118"/>
        <end position="139"/>
    </location>
</feature>
<keyword evidence="1 5" id="KW-0812">Transmembrane</keyword>
<organism evidence="7 8">
    <name type="scientific">Novosphingobium capsulatum</name>
    <dbReference type="NCBI Taxonomy" id="13688"/>
    <lineage>
        <taxon>Bacteria</taxon>
        <taxon>Pseudomonadati</taxon>
        <taxon>Pseudomonadota</taxon>
        <taxon>Alphaproteobacteria</taxon>
        <taxon>Sphingomonadales</taxon>
        <taxon>Sphingomonadaceae</taxon>
        <taxon>Novosphingobium</taxon>
    </lineage>
</organism>
<evidence type="ECO:0000313" key="7">
    <source>
        <dbReference type="EMBL" id="MDR6511084.1"/>
    </source>
</evidence>
<feature type="transmembrane region" description="Helical" evidence="5">
    <location>
        <begin position="295"/>
        <end position="313"/>
    </location>
</feature>
<keyword evidence="8" id="KW-1185">Reference proteome</keyword>
<evidence type="ECO:0000256" key="5">
    <source>
        <dbReference type="SAM" id="Phobius"/>
    </source>
</evidence>
<dbReference type="SUPFAM" id="SSF103473">
    <property type="entry name" value="MFS general substrate transporter"/>
    <property type="match status" value="1"/>
</dbReference>